<evidence type="ECO:0000256" key="1">
    <source>
        <dbReference type="SAM" id="MobiDB-lite"/>
    </source>
</evidence>
<dbReference type="EMBL" id="LT598486">
    <property type="protein sequence ID" value="SCW02989.1"/>
    <property type="molecule type" value="Genomic_DNA"/>
</dbReference>
<proteinExistence type="predicted"/>
<dbReference type="AlphaFoldDB" id="A0A1G4MGM5"/>
<evidence type="ECO:0000313" key="2">
    <source>
        <dbReference type="EMBL" id="SCW02989.1"/>
    </source>
</evidence>
<dbReference type="OrthoDB" id="4096201at2759"/>
<name>A0A1G4MGM5_LACFM</name>
<sequence>MELSGKRTHSKLNTCSDARSIKRRMMDLGSSPSRQVGNRRTFVPRSSFLLRKKSGDCSSESDDSDYEFDARKRPAVHFKSTPAVDPKLLEAVSKYSDTDDDNSHSINRGFLGQSYSLERRAPISRHSSFSFTSRKQSIPKSDIVARERCFDYLLQSIDEVWARYCDTTSSAETKVYDNLSGMRKSSRESGDHKPRLPSITTVPSHCRNSSFVSMRNFSEEDSDDASGYKSEITNPTEYETDCDYRKVSNLPDSVRLQSLKDRLCKAKNDLEDVYDSSQFEDCARFWRRWDMIKYSAVEMMEEDDDDEIIESIIDELEKGRCYVN</sequence>
<protein>
    <submittedName>
        <fullName evidence="2">LAFE_0G00496g1_1</fullName>
    </submittedName>
</protein>
<reference evidence="2 3" key="1">
    <citation type="submission" date="2016-03" db="EMBL/GenBank/DDBJ databases">
        <authorList>
            <person name="Devillers H."/>
        </authorList>
    </citation>
    <scope>NUCLEOTIDE SEQUENCE [LARGE SCALE GENOMIC DNA]</scope>
    <source>
        <strain evidence="2">CBS 6772</strain>
    </source>
</reference>
<keyword evidence="3" id="KW-1185">Reference proteome</keyword>
<gene>
    <name evidence="2" type="ORF">LAFE_0G00496G</name>
</gene>
<evidence type="ECO:0000313" key="3">
    <source>
        <dbReference type="Proteomes" id="UP000190831"/>
    </source>
</evidence>
<feature type="compositionally biased region" description="Basic residues" evidence="1">
    <location>
        <begin position="1"/>
        <end position="10"/>
    </location>
</feature>
<feature type="compositionally biased region" description="Basic and acidic residues" evidence="1">
    <location>
        <begin position="185"/>
        <end position="194"/>
    </location>
</feature>
<feature type="region of interest" description="Disordered" evidence="1">
    <location>
        <begin position="1"/>
        <end position="21"/>
    </location>
</feature>
<accession>A0A1G4MGM5</accession>
<dbReference type="Proteomes" id="UP000190831">
    <property type="component" value="Chromosome G"/>
</dbReference>
<dbReference type="OMA" id="EYETDCD"/>
<feature type="region of interest" description="Disordered" evidence="1">
    <location>
        <begin position="179"/>
        <end position="199"/>
    </location>
</feature>
<organism evidence="2 3">
    <name type="scientific">Lachancea fermentati</name>
    <name type="common">Zygosaccharomyces fermentati</name>
    <dbReference type="NCBI Taxonomy" id="4955"/>
    <lineage>
        <taxon>Eukaryota</taxon>
        <taxon>Fungi</taxon>
        <taxon>Dikarya</taxon>
        <taxon>Ascomycota</taxon>
        <taxon>Saccharomycotina</taxon>
        <taxon>Saccharomycetes</taxon>
        <taxon>Saccharomycetales</taxon>
        <taxon>Saccharomycetaceae</taxon>
        <taxon>Lachancea</taxon>
    </lineage>
</organism>